<accession>A0A0F6IIT9</accession>
<reference evidence="1 2" key="1">
    <citation type="submission" date="2013-01" db="EMBL/GenBank/DDBJ databases">
        <authorList>
            <person name="Harkins D.M."/>
            <person name="Durkin A.S."/>
            <person name="Brinkac L.M."/>
            <person name="Haft D.H."/>
            <person name="Selengut J.D."/>
            <person name="Sanka R."/>
            <person name="DePew J."/>
            <person name="Purushe J."/>
            <person name="Peacock S.J."/>
            <person name="Thaipadungpanit J."/>
            <person name="Wuthiekanun V.W."/>
            <person name="Day N.P."/>
            <person name="Vinetz J.M."/>
            <person name="Sutton G.G."/>
            <person name="Nierman W.C."/>
            <person name="Fouts D.E."/>
        </authorList>
    </citation>
    <scope>NUCLEOTIDE SEQUENCE [LARGE SCALE GENOMIC DNA]</scope>
    <source>
        <strain evidence="1 2">FPW1039</strain>
    </source>
</reference>
<comment type="caution">
    <text evidence="1">The sequence shown here is derived from an EMBL/GenBank/DDBJ whole genome shotgun (WGS) entry which is preliminary data.</text>
</comment>
<evidence type="ECO:0000313" key="1">
    <source>
        <dbReference type="EMBL" id="EMJ37964.1"/>
    </source>
</evidence>
<dbReference type="AlphaFoldDB" id="A0A0F6IIT9"/>
<evidence type="ECO:0000313" key="2">
    <source>
        <dbReference type="Proteomes" id="UP000012164"/>
    </source>
</evidence>
<name>A0A0F6IIT9_LEPIR</name>
<organism evidence="1 2">
    <name type="scientific">Leptospira interrogans str. FPW1039</name>
    <dbReference type="NCBI Taxonomy" id="1193040"/>
    <lineage>
        <taxon>Bacteria</taxon>
        <taxon>Pseudomonadati</taxon>
        <taxon>Spirochaetota</taxon>
        <taxon>Spirochaetia</taxon>
        <taxon>Leptospirales</taxon>
        <taxon>Leptospiraceae</taxon>
        <taxon>Leptospira</taxon>
    </lineage>
</organism>
<gene>
    <name evidence="1" type="ORF">LEP1GSC079_1794</name>
</gene>
<sequence>MFTRFKNNNRLMISEYFARRLSDWALDKLKKDYLNSDY</sequence>
<protein>
    <submittedName>
        <fullName evidence="1">Uncharacterized protein</fullName>
    </submittedName>
</protein>
<dbReference type="Proteomes" id="UP000012164">
    <property type="component" value="Unassembled WGS sequence"/>
</dbReference>
<dbReference type="EMBL" id="AKWR02000057">
    <property type="protein sequence ID" value="EMJ37964.1"/>
    <property type="molecule type" value="Genomic_DNA"/>
</dbReference>
<proteinExistence type="predicted"/>